<dbReference type="AlphaFoldDB" id="A0A3M2M2W7"/>
<name>A0A3M2M2W7_9ACTN</name>
<dbReference type="OrthoDB" id="3505279at2"/>
<dbReference type="PANTHER" id="PTHR43818:SF11">
    <property type="entry name" value="BCDNA.GH03377"/>
    <property type="match status" value="1"/>
</dbReference>
<sequence>MIRLGIIGCGRISDLHAQAYLDHPGATITAVADTDPGNLATRGAAWGVPESARHQDYRDLLARSDVDAVEVLVPHHLHAPITLDAMNAGKHVSLQKPMALSMDDATTMVKAGHDLGVTFKVFENFVFYPPVVRARELIENGEIGELLSIRVKSNPGWSPTAWDVPAAASAWRIDEAKCGGGPLVFDDGHHKFAIAWYFLGLADRVHAFIGSTMDGLLDAPSMVSWTHPDGQVGSLEVVYSPDLQLHTEQYAQDDRVEITGTRGVIWITRGHGRMLDVPPVILYRDGETRGFSDMPTGWETSFLNSGRHFVDALLGGTAPSLTGEEGRDVLSFALAAQESSRTGGPVSLASGDRRPVGPLPGREPGQPRETGLG</sequence>
<reference evidence="5 6" key="1">
    <citation type="submission" date="2018-10" db="EMBL/GenBank/DDBJ databases">
        <title>Isolation from soil.</title>
        <authorList>
            <person name="Hu J."/>
        </authorList>
    </citation>
    <scope>NUCLEOTIDE SEQUENCE [LARGE SCALE GENOMIC DNA]</scope>
    <source>
        <strain evidence="5 6">NEAU-Ht49</strain>
    </source>
</reference>
<dbReference type="GO" id="GO:0000166">
    <property type="term" value="F:nucleotide binding"/>
    <property type="evidence" value="ECO:0007669"/>
    <property type="project" value="InterPro"/>
</dbReference>
<gene>
    <name evidence="5" type="ORF">EBO15_14770</name>
</gene>
<proteinExistence type="predicted"/>
<evidence type="ECO:0000256" key="2">
    <source>
        <dbReference type="SAM" id="MobiDB-lite"/>
    </source>
</evidence>
<dbReference type="Pfam" id="PF22725">
    <property type="entry name" value="GFO_IDH_MocA_C3"/>
    <property type="match status" value="1"/>
</dbReference>
<accession>A0A3M2M2W7</accession>
<keyword evidence="1" id="KW-0560">Oxidoreductase</keyword>
<evidence type="ECO:0000259" key="3">
    <source>
        <dbReference type="Pfam" id="PF01408"/>
    </source>
</evidence>
<dbReference type="Proteomes" id="UP000282674">
    <property type="component" value="Unassembled WGS sequence"/>
</dbReference>
<dbReference type="Gene3D" id="3.30.360.10">
    <property type="entry name" value="Dihydrodipicolinate Reductase, domain 2"/>
    <property type="match status" value="1"/>
</dbReference>
<dbReference type="InterPro" id="IPR055170">
    <property type="entry name" value="GFO_IDH_MocA-like_dom"/>
</dbReference>
<dbReference type="SUPFAM" id="SSF51735">
    <property type="entry name" value="NAD(P)-binding Rossmann-fold domains"/>
    <property type="match status" value="1"/>
</dbReference>
<keyword evidence="6" id="KW-1185">Reference proteome</keyword>
<dbReference type="RefSeq" id="WP_122194955.1">
    <property type="nucleotide sequence ID" value="NZ_JBHSKC010000035.1"/>
</dbReference>
<organism evidence="5 6">
    <name type="scientific">Actinomadura harenae</name>
    <dbReference type="NCBI Taxonomy" id="2483351"/>
    <lineage>
        <taxon>Bacteria</taxon>
        <taxon>Bacillati</taxon>
        <taxon>Actinomycetota</taxon>
        <taxon>Actinomycetes</taxon>
        <taxon>Streptosporangiales</taxon>
        <taxon>Thermomonosporaceae</taxon>
        <taxon>Actinomadura</taxon>
    </lineage>
</organism>
<feature type="domain" description="GFO/IDH/MocA-like oxidoreductase" evidence="4">
    <location>
        <begin position="132"/>
        <end position="265"/>
    </location>
</feature>
<dbReference type="InterPro" id="IPR000683">
    <property type="entry name" value="Gfo/Idh/MocA-like_OxRdtase_N"/>
</dbReference>
<protein>
    <submittedName>
        <fullName evidence="5">Gfo/Idh/MocA family oxidoreductase</fullName>
    </submittedName>
</protein>
<dbReference type="SUPFAM" id="SSF55347">
    <property type="entry name" value="Glyceraldehyde-3-phosphate dehydrogenase-like, C-terminal domain"/>
    <property type="match status" value="1"/>
</dbReference>
<evidence type="ECO:0000313" key="6">
    <source>
        <dbReference type="Proteomes" id="UP000282674"/>
    </source>
</evidence>
<dbReference type="Gene3D" id="3.40.50.720">
    <property type="entry name" value="NAD(P)-binding Rossmann-like Domain"/>
    <property type="match status" value="1"/>
</dbReference>
<dbReference type="PANTHER" id="PTHR43818">
    <property type="entry name" value="BCDNA.GH03377"/>
    <property type="match status" value="1"/>
</dbReference>
<dbReference type="Pfam" id="PF01408">
    <property type="entry name" value="GFO_IDH_MocA"/>
    <property type="match status" value="1"/>
</dbReference>
<feature type="region of interest" description="Disordered" evidence="2">
    <location>
        <begin position="336"/>
        <end position="373"/>
    </location>
</feature>
<evidence type="ECO:0000256" key="1">
    <source>
        <dbReference type="ARBA" id="ARBA00023002"/>
    </source>
</evidence>
<dbReference type="InterPro" id="IPR036291">
    <property type="entry name" value="NAD(P)-bd_dom_sf"/>
</dbReference>
<comment type="caution">
    <text evidence="5">The sequence shown here is derived from an EMBL/GenBank/DDBJ whole genome shotgun (WGS) entry which is preliminary data.</text>
</comment>
<dbReference type="InterPro" id="IPR050463">
    <property type="entry name" value="Gfo/Idh/MocA_oxidrdct_glycsds"/>
</dbReference>
<feature type="domain" description="Gfo/Idh/MocA-like oxidoreductase N-terminal" evidence="3">
    <location>
        <begin position="2"/>
        <end position="121"/>
    </location>
</feature>
<dbReference type="EMBL" id="RFFG01000022">
    <property type="protein sequence ID" value="RMI43957.1"/>
    <property type="molecule type" value="Genomic_DNA"/>
</dbReference>
<dbReference type="GO" id="GO:0016491">
    <property type="term" value="F:oxidoreductase activity"/>
    <property type="evidence" value="ECO:0007669"/>
    <property type="project" value="UniProtKB-KW"/>
</dbReference>
<evidence type="ECO:0000313" key="5">
    <source>
        <dbReference type="EMBL" id="RMI43957.1"/>
    </source>
</evidence>
<evidence type="ECO:0000259" key="4">
    <source>
        <dbReference type="Pfam" id="PF22725"/>
    </source>
</evidence>